<evidence type="ECO:0000313" key="1">
    <source>
        <dbReference type="EMBL" id="MPC52877.1"/>
    </source>
</evidence>
<accession>A0A5B7G5L0</accession>
<comment type="caution">
    <text evidence="1">The sequence shown here is derived from an EMBL/GenBank/DDBJ whole genome shotgun (WGS) entry which is preliminary data.</text>
</comment>
<organism evidence="1 2">
    <name type="scientific">Portunus trituberculatus</name>
    <name type="common">Swimming crab</name>
    <name type="synonym">Neptunus trituberculatus</name>
    <dbReference type="NCBI Taxonomy" id="210409"/>
    <lineage>
        <taxon>Eukaryota</taxon>
        <taxon>Metazoa</taxon>
        <taxon>Ecdysozoa</taxon>
        <taxon>Arthropoda</taxon>
        <taxon>Crustacea</taxon>
        <taxon>Multicrustacea</taxon>
        <taxon>Malacostraca</taxon>
        <taxon>Eumalacostraca</taxon>
        <taxon>Eucarida</taxon>
        <taxon>Decapoda</taxon>
        <taxon>Pleocyemata</taxon>
        <taxon>Brachyura</taxon>
        <taxon>Eubrachyura</taxon>
        <taxon>Portunoidea</taxon>
        <taxon>Portunidae</taxon>
        <taxon>Portuninae</taxon>
        <taxon>Portunus</taxon>
    </lineage>
</organism>
<protein>
    <submittedName>
        <fullName evidence="1">Uncharacterized protein</fullName>
    </submittedName>
</protein>
<proteinExistence type="predicted"/>
<sequence length="36" mass="4481">MKKENLIEQNNYATQEGLRNIVVHQQKIVNYYKRWM</sequence>
<dbReference type="AlphaFoldDB" id="A0A5B7G5L0"/>
<name>A0A5B7G5L0_PORTR</name>
<dbReference type="EMBL" id="VSRR010011218">
    <property type="protein sequence ID" value="MPC52877.1"/>
    <property type="molecule type" value="Genomic_DNA"/>
</dbReference>
<gene>
    <name evidence="1" type="ORF">E2C01_046756</name>
</gene>
<evidence type="ECO:0000313" key="2">
    <source>
        <dbReference type="Proteomes" id="UP000324222"/>
    </source>
</evidence>
<dbReference type="Proteomes" id="UP000324222">
    <property type="component" value="Unassembled WGS sequence"/>
</dbReference>
<reference evidence="1 2" key="1">
    <citation type="submission" date="2019-05" db="EMBL/GenBank/DDBJ databases">
        <title>Another draft genome of Portunus trituberculatus and its Hox gene families provides insights of decapod evolution.</title>
        <authorList>
            <person name="Jeong J.-H."/>
            <person name="Song I."/>
            <person name="Kim S."/>
            <person name="Choi T."/>
            <person name="Kim D."/>
            <person name="Ryu S."/>
            <person name="Kim W."/>
        </authorList>
    </citation>
    <scope>NUCLEOTIDE SEQUENCE [LARGE SCALE GENOMIC DNA]</scope>
    <source>
        <tissue evidence="1">Muscle</tissue>
    </source>
</reference>
<keyword evidence="2" id="KW-1185">Reference proteome</keyword>